<dbReference type="Pfam" id="PF00172">
    <property type="entry name" value="Zn_clus"/>
    <property type="match status" value="1"/>
</dbReference>
<dbReference type="AlphaFoldDB" id="A0A2G5HJJ9"/>
<evidence type="ECO:0000256" key="6">
    <source>
        <dbReference type="ARBA" id="ARBA00023163"/>
    </source>
</evidence>
<dbReference type="CDD" id="cd00067">
    <property type="entry name" value="GAL4"/>
    <property type="match status" value="1"/>
</dbReference>
<evidence type="ECO:0000256" key="7">
    <source>
        <dbReference type="ARBA" id="ARBA00023242"/>
    </source>
</evidence>
<dbReference type="EMBL" id="CP134190">
    <property type="protein sequence ID" value="WPB05726.1"/>
    <property type="molecule type" value="Genomic_DNA"/>
</dbReference>
<evidence type="ECO:0000313" key="12">
    <source>
        <dbReference type="Proteomes" id="UP001302367"/>
    </source>
</evidence>
<keyword evidence="4" id="KW-0805">Transcription regulation</keyword>
<protein>
    <recommendedName>
        <fullName evidence="8">Zn(2)-C6 fungal-type domain-containing protein</fullName>
    </recommendedName>
</protein>
<dbReference type="GO" id="GO:0008270">
    <property type="term" value="F:zinc ion binding"/>
    <property type="evidence" value="ECO:0007669"/>
    <property type="project" value="InterPro"/>
</dbReference>
<dbReference type="SUPFAM" id="SSF57701">
    <property type="entry name" value="Zn2/Cys6 DNA-binding domain"/>
    <property type="match status" value="1"/>
</dbReference>
<feature type="domain" description="Zn(2)-C6 fungal-type" evidence="8">
    <location>
        <begin position="9"/>
        <end position="39"/>
    </location>
</feature>
<dbReference type="InterPro" id="IPR001138">
    <property type="entry name" value="Zn2Cys6_DnaBD"/>
</dbReference>
<dbReference type="GO" id="GO:0045944">
    <property type="term" value="P:positive regulation of transcription by RNA polymerase II"/>
    <property type="evidence" value="ECO:0007669"/>
    <property type="project" value="TreeGrafter"/>
</dbReference>
<evidence type="ECO:0000256" key="2">
    <source>
        <dbReference type="ARBA" id="ARBA00022723"/>
    </source>
</evidence>
<proteinExistence type="predicted"/>
<keyword evidence="12" id="KW-1185">Reference proteome</keyword>
<dbReference type="Pfam" id="PF04082">
    <property type="entry name" value="Fungal_trans"/>
    <property type="match status" value="1"/>
</dbReference>
<dbReference type="PANTHER" id="PTHR47782">
    <property type="entry name" value="ZN(II)2CYS6 TRANSCRIPTION FACTOR (EUROFUNG)-RELATED"/>
    <property type="match status" value="1"/>
</dbReference>
<keyword evidence="2" id="KW-0479">Metal-binding</keyword>
<reference evidence="9 11" key="1">
    <citation type="submission" date="2015-10" db="EMBL/GenBank/DDBJ databases">
        <title>The cercosporin biosynthetic gene cluster was horizontally transferred to several fungal lineages and shown to be expanded in Cercospora beticola based on microsynteny with recipient genomes.</title>
        <authorList>
            <person name="De Jonge R."/>
            <person name="Ebert M.K."/>
            <person name="Suttle J.C."/>
            <person name="Jurick Ii W.M."/>
            <person name="Secor G.A."/>
            <person name="Thomma B.P."/>
            <person name="Van De Peer Y."/>
            <person name="Bolton M.D."/>
        </authorList>
    </citation>
    <scope>NUCLEOTIDE SEQUENCE [LARGE SCALE GENOMIC DNA]</scope>
    <source>
        <strain evidence="9 11">09-40</strain>
    </source>
</reference>
<evidence type="ECO:0000313" key="9">
    <source>
        <dbReference type="EMBL" id="PIA92393.1"/>
    </source>
</evidence>
<accession>A0A2G5HJJ9</accession>
<sequence length="657" mass="74756">MAERTQLTACKTCRTRKRPCDKAVPRCALCVKADTPCTFVDTASGEEYSRQQIADLEHQEAELRAELSSTAGRNTSVNATAVDQNNAQSPRNAAPAEGSNVLETILSNPRFHPQRLRQLLVRRQIQQPVETPAEMPHPDMGHLMFDNYFKESHVQRPMLQKSEVQGLLRRAYPEGQPGQLDSQDSYVFLLICAISAVRLRRQELLTQHPYSFFLSALRHAEHVNLLSGITALQNLLLLNRFAVYYYTGVSTWDIGRICMHLCITMELHLKPLIPLRSSEEQHRRILFWESYVTDRHMSTILGRPFAIADDDIEVDLPAALSGTEFEGFDGLAQPRADAVMESPMAVFIAFIKLRQISSRIQTTFFAKPKRASAQLSIHTKMTVFGELLDIHQKLSEEIKMWRQRSPIYLHAETFYQMQEWYEFLAEKEQLFLVRGAIDAIHSRTGSRPTELCDICCSSASKVIHLYSGLYWTKQINCTRHYFQILFTAGLLLAYFSTNEHPDHSDKASAAQDQETMATLMECHRLLQSLGHEMQDALPYAKVFGLICGAAFPNWTTYEPHWQALHANDPDMSRREHLSTGTFPLPSGLNNAAYGDFDQAVMYYAHDTWPDMPTDWSYSPGHLFADMEAYVGQFATGDFTWDPLLNPLSWNMSADGIE</sequence>
<evidence type="ECO:0000256" key="5">
    <source>
        <dbReference type="ARBA" id="ARBA00023125"/>
    </source>
</evidence>
<dbReference type="GO" id="GO:0043565">
    <property type="term" value="F:sequence-specific DNA binding"/>
    <property type="evidence" value="ECO:0007669"/>
    <property type="project" value="TreeGrafter"/>
</dbReference>
<dbReference type="SMART" id="SM00066">
    <property type="entry name" value="GAL4"/>
    <property type="match status" value="1"/>
</dbReference>
<dbReference type="GO" id="GO:0000981">
    <property type="term" value="F:DNA-binding transcription factor activity, RNA polymerase II-specific"/>
    <property type="evidence" value="ECO:0007669"/>
    <property type="project" value="InterPro"/>
</dbReference>
<dbReference type="Gene3D" id="4.10.240.10">
    <property type="entry name" value="Zn(2)-C6 fungal-type DNA-binding domain"/>
    <property type="match status" value="1"/>
</dbReference>
<gene>
    <name evidence="9" type="ORF">CB0940_09927</name>
    <name evidence="10" type="ORF">RHO25_010380</name>
</gene>
<evidence type="ECO:0000256" key="1">
    <source>
        <dbReference type="ARBA" id="ARBA00004123"/>
    </source>
</evidence>
<evidence type="ECO:0000256" key="4">
    <source>
        <dbReference type="ARBA" id="ARBA00023015"/>
    </source>
</evidence>
<dbReference type="CDD" id="cd12148">
    <property type="entry name" value="fungal_TF_MHR"/>
    <property type="match status" value="1"/>
</dbReference>
<organism evidence="9 11">
    <name type="scientific">Cercospora beticola</name>
    <name type="common">Sugarbeet leaf spot fungus</name>
    <dbReference type="NCBI Taxonomy" id="122368"/>
    <lineage>
        <taxon>Eukaryota</taxon>
        <taxon>Fungi</taxon>
        <taxon>Dikarya</taxon>
        <taxon>Ascomycota</taxon>
        <taxon>Pezizomycotina</taxon>
        <taxon>Dothideomycetes</taxon>
        <taxon>Dothideomycetidae</taxon>
        <taxon>Mycosphaerellales</taxon>
        <taxon>Mycosphaerellaceae</taxon>
        <taxon>Cercospora</taxon>
    </lineage>
</organism>
<dbReference type="Proteomes" id="UP001302367">
    <property type="component" value="Chromosome 7"/>
</dbReference>
<dbReference type="OrthoDB" id="2399539at2759"/>
<evidence type="ECO:0000256" key="3">
    <source>
        <dbReference type="ARBA" id="ARBA00022833"/>
    </source>
</evidence>
<comment type="subcellular location">
    <subcellularLocation>
        <location evidence="1">Nucleus</location>
    </subcellularLocation>
</comment>
<dbReference type="PROSITE" id="PS00463">
    <property type="entry name" value="ZN2_CY6_FUNGAL_1"/>
    <property type="match status" value="1"/>
</dbReference>
<dbReference type="PROSITE" id="PS50048">
    <property type="entry name" value="ZN2_CY6_FUNGAL_2"/>
    <property type="match status" value="1"/>
</dbReference>
<reference evidence="10 12" key="2">
    <citation type="submission" date="2023-09" db="EMBL/GenBank/DDBJ databases">
        <title>Complete-Gapless Cercospora beticola genome.</title>
        <authorList>
            <person name="Wyatt N.A."/>
            <person name="Spanner R.E."/>
            <person name="Bolton M.D."/>
        </authorList>
    </citation>
    <scope>NUCLEOTIDE SEQUENCE [LARGE SCALE GENOMIC DNA]</scope>
    <source>
        <strain evidence="10">Cb09-40</strain>
    </source>
</reference>
<evidence type="ECO:0000313" key="10">
    <source>
        <dbReference type="EMBL" id="WPB05726.1"/>
    </source>
</evidence>
<dbReference type="PANTHER" id="PTHR47782:SF12">
    <property type="entry name" value="ZN(II)2CYS6 TRANSCRIPTION FACTOR (EUROFUNG)"/>
    <property type="match status" value="1"/>
</dbReference>
<dbReference type="GO" id="GO:0006351">
    <property type="term" value="P:DNA-templated transcription"/>
    <property type="evidence" value="ECO:0007669"/>
    <property type="project" value="InterPro"/>
</dbReference>
<dbReference type="GO" id="GO:0005634">
    <property type="term" value="C:nucleus"/>
    <property type="evidence" value="ECO:0007669"/>
    <property type="project" value="UniProtKB-SubCell"/>
</dbReference>
<evidence type="ECO:0000313" key="11">
    <source>
        <dbReference type="Proteomes" id="UP000230605"/>
    </source>
</evidence>
<dbReference type="SMART" id="SM00906">
    <property type="entry name" value="Fungal_trans"/>
    <property type="match status" value="1"/>
</dbReference>
<evidence type="ECO:0000259" key="8">
    <source>
        <dbReference type="PROSITE" id="PS50048"/>
    </source>
</evidence>
<dbReference type="InterPro" id="IPR036864">
    <property type="entry name" value="Zn2-C6_fun-type_DNA-bd_sf"/>
</dbReference>
<keyword evidence="5" id="KW-0238">DNA-binding</keyword>
<dbReference type="Proteomes" id="UP000230605">
    <property type="component" value="Chromosome 7"/>
</dbReference>
<dbReference type="InterPro" id="IPR052202">
    <property type="entry name" value="Yeast_MetPath_Reg"/>
</dbReference>
<keyword evidence="3" id="KW-0862">Zinc</keyword>
<keyword evidence="6" id="KW-0804">Transcription</keyword>
<dbReference type="InterPro" id="IPR007219">
    <property type="entry name" value="XnlR_reg_dom"/>
</dbReference>
<keyword evidence="7" id="KW-0539">Nucleus</keyword>
<dbReference type="EMBL" id="LKMD01000106">
    <property type="protein sequence ID" value="PIA92393.1"/>
    <property type="molecule type" value="Genomic_DNA"/>
</dbReference>
<name>A0A2G5HJJ9_CERBT</name>